<feature type="domain" description="Caspase family p20" evidence="5">
    <location>
        <begin position="310"/>
        <end position="451"/>
    </location>
</feature>
<dbReference type="GO" id="GO:0051604">
    <property type="term" value="P:protein maturation"/>
    <property type="evidence" value="ECO:0007669"/>
    <property type="project" value="UniProtKB-ARBA"/>
</dbReference>
<dbReference type="PROSITE" id="PS50208">
    <property type="entry name" value="CASPASE_P20"/>
    <property type="match status" value="1"/>
</dbReference>
<evidence type="ECO:0000259" key="4">
    <source>
        <dbReference type="PROSITE" id="PS50207"/>
    </source>
</evidence>
<evidence type="ECO:0000313" key="7">
    <source>
        <dbReference type="Proteomes" id="UP000292052"/>
    </source>
</evidence>
<dbReference type="InterPro" id="IPR029030">
    <property type="entry name" value="Caspase-like_dom_sf"/>
</dbReference>
<dbReference type="PANTHER" id="PTHR48169:SF7">
    <property type="entry name" value="CASPASE 10"/>
    <property type="match status" value="1"/>
</dbReference>
<dbReference type="GO" id="GO:0006915">
    <property type="term" value="P:apoptotic process"/>
    <property type="evidence" value="ECO:0007669"/>
    <property type="project" value="UniProtKB-KW"/>
</dbReference>
<dbReference type="PRINTS" id="PR00376">
    <property type="entry name" value="IL1BCENZYME"/>
</dbReference>
<evidence type="ECO:0000313" key="6">
    <source>
        <dbReference type="EMBL" id="RZC35230.1"/>
    </source>
</evidence>
<dbReference type="OrthoDB" id="6044770at2759"/>
<evidence type="ECO:0000259" key="5">
    <source>
        <dbReference type="PROSITE" id="PS50208"/>
    </source>
</evidence>
<dbReference type="SMART" id="SM00115">
    <property type="entry name" value="CASc"/>
    <property type="match status" value="1"/>
</dbReference>
<evidence type="ECO:0000256" key="2">
    <source>
        <dbReference type="ARBA" id="ARBA00022703"/>
    </source>
</evidence>
<dbReference type="SUPFAM" id="SSF52129">
    <property type="entry name" value="Caspase-like"/>
    <property type="match status" value="1"/>
</dbReference>
<dbReference type="InterPro" id="IPR002138">
    <property type="entry name" value="Pept_C14_p10"/>
</dbReference>
<dbReference type="GO" id="GO:0006508">
    <property type="term" value="P:proteolysis"/>
    <property type="evidence" value="ECO:0007669"/>
    <property type="project" value="InterPro"/>
</dbReference>
<proteinExistence type="inferred from homology"/>
<dbReference type="InterPro" id="IPR001309">
    <property type="entry name" value="Pept_C14_p20"/>
</dbReference>
<dbReference type="PANTHER" id="PTHR48169">
    <property type="entry name" value="DED DOMAIN-CONTAINING PROTEIN"/>
    <property type="match status" value="1"/>
</dbReference>
<dbReference type="Pfam" id="PF23725">
    <property type="entry name" value="Dredd_N"/>
    <property type="match status" value="1"/>
</dbReference>
<evidence type="ECO:0000256" key="3">
    <source>
        <dbReference type="RuleBase" id="RU003971"/>
    </source>
</evidence>
<reference evidence="6 7" key="1">
    <citation type="submission" date="2017-03" db="EMBL/GenBank/DDBJ databases">
        <title>Genome of the blue death feigning beetle - Asbolus verrucosus.</title>
        <authorList>
            <person name="Rider S.D."/>
        </authorList>
    </citation>
    <scope>NUCLEOTIDE SEQUENCE [LARGE SCALE GENOMIC DNA]</scope>
    <source>
        <strain evidence="6">Butters</strain>
        <tissue evidence="6">Head and leg muscle</tissue>
    </source>
</reference>
<dbReference type="InterPro" id="IPR015917">
    <property type="entry name" value="Pept_C14A"/>
</dbReference>
<keyword evidence="7" id="KW-1185">Reference proteome</keyword>
<feature type="domain" description="Caspase family p10" evidence="4">
    <location>
        <begin position="473"/>
        <end position="559"/>
    </location>
</feature>
<dbReference type="PROSITE" id="PS50207">
    <property type="entry name" value="CASPASE_P10"/>
    <property type="match status" value="1"/>
</dbReference>
<evidence type="ECO:0000256" key="1">
    <source>
        <dbReference type="ARBA" id="ARBA00010134"/>
    </source>
</evidence>
<name>A0A482VRD0_ASBVE</name>
<organism evidence="6 7">
    <name type="scientific">Asbolus verrucosus</name>
    <name type="common">Desert ironclad beetle</name>
    <dbReference type="NCBI Taxonomy" id="1661398"/>
    <lineage>
        <taxon>Eukaryota</taxon>
        <taxon>Metazoa</taxon>
        <taxon>Ecdysozoa</taxon>
        <taxon>Arthropoda</taxon>
        <taxon>Hexapoda</taxon>
        <taxon>Insecta</taxon>
        <taxon>Pterygota</taxon>
        <taxon>Neoptera</taxon>
        <taxon>Endopterygota</taxon>
        <taxon>Coleoptera</taxon>
        <taxon>Polyphaga</taxon>
        <taxon>Cucujiformia</taxon>
        <taxon>Tenebrionidae</taxon>
        <taxon>Pimeliinae</taxon>
        <taxon>Asbolus</taxon>
    </lineage>
</organism>
<dbReference type="GO" id="GO:0005737">
    <property type="term" value="C:cytoplasm"/>
    <property type="evidence" value="ECO:0007669"/>
    <property type="project" value="UniProtKB-ARBA"/>
</dbReference>
<dbReference type="InterPro" id="IPR056259">
    <property type="entry name" value="Dredd_N"/>
</dbReference>
<dbReference type="Pfam" id="PF00656">
    <property type="entry name" value="Peptidase_C14"/>
    <property type="match status" value="1"/>
</dbReference>
<dbReference type="GO" id="GO:0004197">
    <property type="term" value="F:cysteine-type endopeptidase activity"/>
    <property type="evidence" value="ECO:0007669"/>
    <property type="project" value="InterPro"/>
</dbReference>
<dbReference type="Pfam" id="PF23724">
    <property type="entry name" value="Dredd_2nd"/>
    <property type="match status" value="1"/>
</dbReference>
<dbReference type="InterPro" id="IPR011600">
    <property type="entry name" value="Pept_C14_caspase"/>
</dbReference>
<dbReference type="EMBL" id="QDEB01072797">
    <property type="protein sequence ID" value="RZC35230.1"/>
    <property type="molecule type" value="Genomic_DNA"/>
</dbReference>
<dbReference type="GO" id="GO:0043067">
    <property type="term" value="P:regulation of programmed cell death"/>
    <property type="evidence" value="ECO:0007669"/>
    <property type="project" value="UniProtKB-ARBA"/>
</dbReference>
<comment type="similarity">
    <text evidence="1 3">Belongs to the peptidase C14A family.</text>
</comment>
<dbReference type="InterPro" id="IPR056260">
    <property type="entry name" value="Dredd_2nd"/>
</dbReference>
<dbReference type="Gene3D" id="3.40.50.1460">
    <property type="match status" value="1"/>
</dbReference>
<keyword evidence="2" id="KW-0053">Apoptosis</keyword>
<dbReference type="Proteomes" id="UP000292052">
    <property type="component" value="Unassembled WGS sequence"/>
</dbReference>
<accession>A0A482VRD0</accession>
<gene>
    <name evidence="6" type="ORF">BDFB_006890</name>
</gene>
<dbReference type="AlphaFoldDB" id="A0A482VRD0"/>
<dbReference type="STRING" id="1661398.A0A482VRD0"/>
<protein>
    <submittedName>
        <fullName evidence="6">Caspase-8</fullName>
    </submittedName>
</protein>
<comment type="caution">
    <text evidence="6">The sequence shown here is derived from an EMBL/GenBank/DDBJ whole genome shotgun (WGS) entry which is preliminary data.</text>
</comment>
<sequence>MKEQENHLKEEKAEAEVSVDCLSPICLDSATDSVNATASPTSTMQITLSLNEVLSIENQLDVYEKVSLIYLLEDNPQIALQNLDELFLRSSQELLYNWAKNQNLVSHKWQEKLVEALCIIQNYKIIRHLGFRKQDLDVRYLPRHLFTSYNVSKVKKALYFLCESLTRTEAEQLLKLVFTDFNDKGLETKFFDSSYLELYFLHWESVGYIKHDNFNNLYRILKQLEHFDMCDSLKRVVPMVQEQVTNNQRKNSGIKNKTVDANTNKRSPEIFEGILNGGSLTDLVSMQSSLSSDNATRGKADNIYKIDPNNPGVCLIINQEYFYTEPSKKYKDLLPKYENNQGNKLENRVGTQKDKEDLEATFKMFGFKTEVVENLIHTDVIKKIDEVIQNVTVESSLFICIMSHGDQGVIYGVNSCRVSVTAIKNIMCKKNRENLSGKPKFLILQSCQGTRCQKEQDEFMTTDGPTSSKQEVVPPRADLFTFWATVPGYGAIRDKRTGSWFIQSLCEKMKDLGNTCHFEDICTAVIGDVSSKKWCQKSEDVAMVPLKDSTLRKLFFLPPIKF</sequence>